<keyword evidence="2" id="KW-1185">Reference proteome</keyword>
<reference evidence="1 2" key="1">
    <citation type="submission" date="2018-03" db="EMBL/GenBank/DDBJ databases">
        <title>Genomes of Pezizomycetes fungi and the evolution of truffles.</title>
        <authorList>
            <person name="Murat C."/>
            <person name="Payen T."/>
            <person name="Noel B."/>
            <person name="Kuo A."/>
            <person name="Martin F.M."/>
        </authorList>
    </citation>
    <scope>NUCLEOTIDE SEQUENCE [LARGE SCALE GENOMIC DNA]</scope>
    <source>
        <strain evidence="1">091103-1</strain>
    </source>
</reference>
<comment type="caution">
    <text evidence="1">The sequence shown here is derived from an EMBL/GenBank/DDBJ whole genome shotgun (WGS) entry which is preliminary data.</text>
</comment>
<dbReference type="AlphaFoldDB" id="A0A317SFT2"/>
<accession>A0A317SFT2</accession>
<dbReference type="Proteomes" id="UP000246991">
    <property type="component" value="Unassembled WGS sequence"/>
</dbReference>
<protein>
    <submittedName>
        <fullName evidence="1">Uncharacterized protein</fullName>
    </submittedName>
</protein>
<organism evidence="1 2">
    <name type="scientific">Tuber magnatum</name>
    <name type="common">white Piedmont truffle</name>
    <dbReference type="NCBI Taxonomy" id="42249"/>
    <lineage>
        <taxon>Eukaryota</taxon>
        <taxon>Fungi</taxon>
        <taxon>Dikarya</taxon>
        <taxon>Ascomycota</taxon>
        <taxon>Pezizomycotina</taxon>
        <taxon>Pezizomycetes</taxon>
        <taxon>Pezizales</taxon>
        <taxon>Tuberaceae</taxon>
        <taxon>Tuber</taxon>
    </lineage>
</organism>
<evidence type="ECO:0000313" key="2">
    <source>
        <dbReference type="Proteomes" id="UP000246991"/>
    </source>
</evidence>
<sequence>LIQPTTTKPTNKITQSHHITPSPLFQTITMPELTGDVQLCLACQSVYVKKPNELCASCELSPHILPSGHGSERGKKG</sequence>
<gene>
    <name evidence="1" type="ORF">C7212DRAFT_333975</name>
</gene>
<name>A0A317SFT2_9PEZI</name>
<dbReference type="EMBL" id="PYWC01000080">
    <property type="protein sequence ID" value="PWW73399.1"/>
    <property type="molecule type" value="Genomic_DNA"/>
</dbReference>
<proteinExistence type="predicted"/>
<feature type="non-terminal residue" evidence="1">
    <location>
        <position position="1"/>
    </location>
</feature>
<evidence type="ECO:0000313" key="1">
    <source>
        <dbReference type="EMBL" id="PWW73399.1"/>
    </source>
</evidence>